<dbReference type="Gene3D" id="3.90.230.10">
    <property type="entry name" value="Creatinase/methionine aminopeptidase superfamily"/>
    <property type="match status" value="1"/>
</dbReference>
<dbReference type="InterPro" id="IPR000994">
    <property type="entry name" value="Pept_M24"/>
</dbReference>
<evidence type="ECO:0000313" key="4">
    <source>
        <dbReference type="Proteomes" id="UP001199424"/>
    </source>
</evidence>
<proteinExistence type="predicted"/>
<protein>
    <submittedName>
        <fullName evidence="3">Aminopeptidase P family protein</fullName>
    </submittedName>
</protein>
<dbReference type="Pfam" id="PF00557">
    <property type="entry name" value="Peptidase_M24"/>
    <property type="match status" value="1"/>
</dbReference>
<feature type="domain" description="Creatinase N-terminal" evidence="2">
    <location>
        <begin position="19"/>
        <end position="133"/>
    </location>
</feature>
<evidence type="ECO:0000259" key="2">
    <source>
        <dbReference type="Pfam" id="PF01321"/>
    </source>
</evidence>
<evidence type="ECO:0000259" key="1">
    <source>
        <dbReference type="Pfam" id="PF00557"/>
    </source>
</evidence>
<dbReference type="SUPFAM" id="SSF53092">
    <property type="entry name" value="Creatinase/prolidase N-terminal domain"/>
    <property type="match status" value="1"/>
</dbReference>
<dbReference type="InterPro" id="IPR000587">
    <property type="entry name" value="Creatinase_N"/>
</dbReference>
<comment type="caution">
    <text evidence="3">The sequence shown here is derived from an EMBL/GenBank/DDBJ whole genome shotgun (WGS) entry which is preliminary data.</text>
</comment>
<dbReference type="InterPro" id="IPR001714">
    <property type="entry name" value="Pept_M24_MAP"/>
</dbReference>
<dbReference type="Pfam" id="PF01321">
    <property type="entry name" value="Creatinase_N"/>
    <property type="match status" value="1"/>
</dbReference>
<sequence>MSNPIERLTNSVIGGDSKKAALIVSETNLYYLTAFPSTDGALLLTSEQAYYLLDFRYTEAARAKAQNVEVVEFTSLNETYKTLLKKHGITEVYMEYAALPYGHAKRFEQLSEECGAKAILNTTLDDAIRKQRIVKSDEEVKRICDAQAITDATFEHILPYIKEGVTEREIALEIEFFMRKEGADGNAFNPIVVTGANGSQCHGIPGNTQIKKGDLITMDTGAMLAGYHSDMTRTVALGYVNDEQRAIYNTVLKAQLAVIDGARPGMRCCDVDKIARDIIETPYPNTFGHGLGHGVGFEIHEWPRFNKTDETICEPGMVITDEPGIYIPGKCGVRIEDMLLITDDGCRSLTHSPKELIIL</sequence>
<dbReference type="PANTHER" id="PTHR46112:SF2">
    <property type="entry name" value="XAA-PRO AMINOPEPTIDASE P-RELATED"/>
    <property type="match status" value="1"/>
</dbReference>
<name>A0AAE3AH70_9FIRM</name>
<dbReference type="InterPro" id="IPR050659">
    <property type="entry name" value="Peptidase_M24B"/>
</dbReference>
<dbReference type="EMBL" id="JAJEQC010000003">
    <property type="protein sequence ID" value="MCC2136267.1"/>
    <property type="molecule type" value="Genomic_DNA"/>
</dbReference>
<dbReference type="Proteomes" id="UP001199424">
    <property type="component" value="Unassembled WGS sequence"/>
</dbReference>
<keyword evidence="3" id="KW-0378">Hydrolase</keyword>
<keyword evidence="4" id="KW-1185">Reference proteome</keyword>
<dbReference type="GO" id="GO:0004177">
    <property type="term" value="F:aminopeptidase activity"/>
    <property type="evidence" value="ECO:0007669"/>
    <property type="project" value="UniProtKB-KW"/>
</dbReference>
<reference evidence="3" key="1">
    <citation type="submission" date="2021-10" db="EMBL/GenBank/DDBJ databases">
        <title>Anaerobic single-cell dispensing facilitates the cultivation of human gut bacteria.</title>
        <authorList>
            <person name="Afrizal A."/>
        </authorList>
    </citation>
    <scope>NUCLEOTIDE SEQUENCE</scope>
    <source>
        <strain evidence="3">CLA-AA-H250</strain>
    </source>
</reference>
<accession>A0AAE3AH70</accession>
<organism evidence="3 4">
    <name type="scientific">Hominenteromicrobium mulieris</name>
    <dbReference type="NCBI Taxonomy" id="2885357"/>
    <lineage>
        <taxon>Bacteria</taxon>
        <taxon>Bacillati</taxon>
        <taxon>Bacillota</taxon>
        <taxon>Clostridia</taxon>
        <taxon>Eubacteriales</taxon>
        <taxon>Oscillospiraceae</taxon>
        <taxon>Hominenteromicrobium</taxon>
    </lineage>
</organism>
<dbReference type="CDD" id="cd01092">
    <property type="entry name" value="APP-like"/>
    <property type="match status" value="1"/>
</dbReference>
<dbReference type="InterPro" id="IPR036005">
    <property type="entry name" value="Creatinase/aminopeptidase-like"/>
</dbReference>
<feature type="domain" description="Peptidase M24" evidence="1">
    <location>
        <begin position="143"/>
        <end position="343"/>
    </location>
</feature>
<evidence type="ECO:0000313" key="3">
    <source>
        <dbReference type="EMBL" id="MCC2136267.1"/>
    </source>
</evidence>
<dbReference type="PRINTS" id="PR00599">
    <property type="entry name" value="MAPEPTIDASE"/>
</dbReference>
<dbReference type="RefSeq" id="WP_308448794.1">
    <property type="nucleotide sequence ID" value="NZ_JAJEQC010000003.1"/>
</dbReference>
<dbReference type="SUPFAM" id="SSF55920">
    <property type="entry name" value="Creatinase/aminopeptidase"/>
    <property type="match status" value="1"/>
</dbReference>
<dbReference type="Gene3D" id="3.40.350.10">
    <property type="entry name" value="Creatinase/prolidase N-terminal domain"/>
    <property type="match status" value="1"/>
</dbReference>
<dbReference type="AlphaFoldDB" id="A0AAE3AH70"/>
<gene>
    <name evidence="3" type="ORF">LKD31_04455</name>
</gene>
<keyword evidence="3" id="KW-0031">Aminopeptidase</keyword>
<dbReference type="PANTHER" id="PTHR46112">
    <property type="entry name" value="AMINOPEPTIDASE"/>
    <property type="match status" value="1"/>
</dbReference>
<keyword evidence="3" id="KW-0645">Protease</keyword>
<dbReference type="GO" id="GO:0008235">
    <property type="term" value="F:metalloexopeptidase activity"/>
    <property type="evidence" value="ECO:0007669"/>
    <property type="project" value="UniProtKB-ARBA"/>
</dbReference>
<dbReference type="InterPro" id="IPR029149">
    <property type="entry name" value="Creatin/AminoP/Spt16_N"/>
</dbReference>